<keyword evidence="3" id="KW-1185">Reference proteome</keyword>
<feature type="region of interest" description="Disordered" evidence="1">
    <location>
        <begin position="2135"/>
        <end position="2167"/>
    </location>
</feature>
<feature type="compositionally biased region" description="Basic and acidic residues" evidence="1">
    <location>
        <begin position="723"/>
        <end position="735"/>
    </location>
</feature>
<evidence type="ECO:0000256" key="1">
    <source>
        <dbReference type="SAM" id="MobiDB-lite"/>
    </source>
</evidence>
<feature type="compositionally biased region" description="Polar residues" evidence="1">
    <location>
        <begin position="2219"/>
        <end position="2232"/>
    </location>
</feature>
<feature type="compositionally biased region" description="Acidic residues" evidence="1">
    <location>
        <begin position="1272"/>
        <end position="1301"/>
    </location>
</feature>
<feature type="region of interest" description="Disordered" evidence="1">
    <location>
        <begin position="1448"/>
        <end position="1498"/>
    </location>
</feature>
<feature type="compositionally biased region" description="Polar residues" evidence="1">
    <location>
        <begin position="581"/>
        <end position="598"/>
    </location>
</feature>
<feature type="compositionally biased region" description="Polar residues" evidence="1">
    <location>
        <begin position="1242"/>
        <end position="1252"/>
    </location>
</feature>
<dbReference type="EMBL" id="JAWDGP010000693">
    <property type="protein sequence ID" value="KAK3798321.1"/>
    <property type="molecule type" value="Genomic_DNA"/>
</dbReference>
<feature type="region of interest" description="Disordered" evidence="1">
    <location>
        <begin position="2805"/>
        <end position="2836"/>
    </location>
</feature>
<feature type="compositionally biased region" description="Acidic residues" evidence="1">
    <location>
        <begin position="1956"/>
        <end position="1989"/>
    </location>
</feature>
<feature type="compositionally biased region" description="Polar residues" evidence="1">
    <location>
        <begin position="1548"/>
        <end position="1562"/>
    </location>
</feature>
<feature type="compositionally biased region" description="Basic and acidic residues" evidence="1">
    <location>
        <begin position="2135"/>
        <end position="2146"/>
    </location>
</feature>
<feature type="compositionally biased region" description="Polar residues" evidence="1">
    <location>
        <begin position="1175"/>
        <end position="1192"/>
    </location>
</feature>
<feature type="compositionally biased region" description="Acidic residues" evidence="1">
    <location>
        <begin position="2626"/>
        <end position="2659"/>
    </location>
</feature>
<feature type="region of interest" description="Disordered" evidence="1">
    <location>
        <begin position="68"/>
        <end position="152"/>
    </location>
</feature>
<feature type="compositionally biased region" description="Basic and acidic residues" evidence="1">
    <location>
        <begin position="129"/>
        <end position="141"/>
    </location>
</feature>
<feature type="compositionally biased region" description="Basic and acidic residues" evidence="1">
    <location>
        <begin position="1470"/>
        <end position="1496"/>
    </location>
</feature>
<feature type="region of interest" description="Disordered" evidence="1">
    <location>
        <begin position="2887"/>
        <end position="2942"/>
    </location>
</feature>
<evidence type="ECO:0000313" key="3">
    <source>
        <dbReference type="Proteomes" id="UP001283361"/>
    </source>
</evidence>
<feature type="region of interest" description="Disordered" evidence="1">
    <location>
        <begin position="1548"/>
        <end position="1574"/>
    </location>
</feature>
<feature type="compositionally biased region" description="Basic and acidic residues" evidence="1">
    <location>
        <begin position="1317"/>
        <end position="1329"/>
    </location>
</feature>
<name>A0AAE1B3P9_9GAST</name>
<protein>
    <submittedName>
        <fullName evidence="2">Uncharacterized protein</fullName>
    </submittedName>
</protein>
<feature type="compositionally biased region" description="Acidic residues" evidence="1">
    <location>
        <begin position="1198"/>
        <end position="1241"/>
    </location>
</feature>
<feature type="compositionally biased region" description="Basic and acidic residues" evidence="1">
    <location>
        <begin position="2827"/>
        <end position="2836"/>
    </location>
</feature>
<sequence>MQVTKKVKVITMTKVKRMTTPLRRMRAMLKVMKTKKTATMIWQRKMKEDDDVSDTTYTLANVDNTGVERRRMSTRRSTLVSDSAQEDGEDADDEDGRERESDGDESENSDDEDVQSKEESQLVLAARTLKTDHVSKDDEHPTVTADPDATQKYNHQQDVEMNDDDEKHDHEVTTFSITIVIAFSSDSTIAGRCAPTPAKSPVKTSGPTRDCIIIVGSLKRLRKTTSSGSSPKITYQPPPKRSKITKSSNFSAPLISLDLDTIPDFLTTDVVSMYNTLSTNVTSPDATIMSSQLLDTISNQATFTRDFNHNIPKLSRLIRQKYMFKSPGQSQDNAYKDLDISAFDCVLCVCCLNKVCNALCTACWTAHMSMDCAPSKGCCNDTDCFIPIHFSITTPLGSKTKTGTQKLIGNQHIKEIMDARMTTSDSWMSALTGRVKDPANVLSVLRPGFKANYYDAEINAFLSAADPAMKKAALVTENIVRAQRLEMCAPGVRHPRKQKSLICHLCNKRLSNRIKFTGGTCSATTCTACDPPRPVVQGTNVFMTFNVSTKKKVIKKEAVIVVTEEEKKIADKILAEPLTAVENSPSESQKTAENNASYEKSESDNDDESEENDNTAEEDEGDAESNENEEDSYNDMAEDDEEDDDVSDTTYTLANVDNTGVERRRMSTRRSTLVSDSAQEDGEDADDEDGRERESDGDESENSDDEDVQSKEESQLVLAARTLKTDHVSKDDEHPTVTADPDATQKYNHQQDVEMNDDDEKHDHEVTTFSITIVIAFSSDSTIAGRCAPTPAKSPVKTSGPTRDCIIIVGSLKRLRKTTSSGSSPKITYQPPPKRSKITKSSNFSAPLISLDLDTIPDFLTTDVVSMYNTLSTNVTSPDATIMSSQLLDTISNQATFTRDFNHNIPKLSRLIRQKYMFKSPGQSQDNAYKDLDISAFDCVLCVCCLNKVCNALCTACWTAHMSMDCAPSKGCCNDTDCFIPIHFSITTPLGSKTKTGTQKLIGNQHIKEIMDARMTTSDSWMSALTGRVKDPANVLSVLRPGFKANYYDAEINAFLSAADPAMKKAALVTENIVRAQRLEMCAPGVRHPRKQKSLICHLCTKRLSNRIKFTGGTCSATTCTACDPPRPVVQGTNVFMTFNVSTKKKVIKKEAVIVVTEEEKKIADKILAEPLTAVENSPSESQKTAENNASYEKSESDNDDESEENDNTAEEDEGDAESNENEEDSYNDMAEDDEEDDDVSDTTYTLANVDNTGVERRRMSTRRSTLVSDSAQEDGEDADDEDGRERESDGDESENSDDEDVQSKEESQLVLAARTLKTDHVSKDDEHPTVTADPDATQKYNHQQDVEMNDDDEKHDHEVSVYSQQTLIDSAMNRDLDNTPLLDEPLLSKEIPSVSVGKTHVLPSIEGATADTSADPTAVTPALGAGVLQKERIADLVPKLFENKIHDGDDEVLRGEDNGSVPPPNSSQGKEHEPEHGQEEGEQHKNHDESNHSHSESTTFSITIVIAFSRDSTIAGRCAPTPAKSPVKTSGPTRDCIIIVGSSQSLKRLRKTTSTGSSPKITYQPPPKRSKITKSSNFRAPLISLDLDTIPDFLTTDVVSMYNTLSTNVTSPDATIMSSQLLDTISNQATFTRDFNHNIPKLSRLIRQKYMFKSPGQSQDNAYKDLDISAFDCVLCVCCLNKVCNALCTACWTAHMCMDCAPSKGCCNDTDCFIPIHFSITTPMGSKTKPGTQKLIGNQHIKEIMDARKTTSDSWMSALAGRVKDPANVLSVLRPGFKANYYDAEINAFLSAADPAMKKAALVTENIVRAQRLDMCAPGVRHPMSTKKKVIKKEAVIVVTEEEKKIADKILAEPLTAVENSPSESQKTAENNASSEKSESDNDDESEENDNTAEEDEGDAESNENEEDSYNDMAEEDEEDDDVSDTTYTLANVDNTGVERRRMSTRRSTLVSDSAQEDGEDADDEDGTERESDGDESENSNEEDDDEDVQSKEESQLVLAARTLKTYHVSKDDEHPTVTADPDATQKYNHQQDVEMNDDDEKHDHEVSVYSQQTLIDSAMNRDLDNTPVLDEPLLSKEIPSVSVGKTHVLPSIEGATADTSADPTAVTPALGAGVLQKERIADLVPKLLENKIHDGDDEVPRGEDNGSVPPPNSSQGKEYEPEHGQEEAFSITIVIAFSSDSTIAGRCAPTPAKSPVKTSGPTRDCIIIVGSSQSLKRLRKTTSTGSSPKITYQPPPKRSKITKSSNFSAPLISLDLDTIPDFLTTDVVSMYNTLSTNVTSPDATIMSSQLLDTISNQATFTRDFNHNIPKLSRLIRQKYMFKSPGQSQDNAYKDLDISAFDCVLCVCCLNKVCNALCTACWTAHMCMDCAPSKGCCNDTDCFIPIHFSITTPLGSKTKPGTQKLVGNQHIKEIMDARMTTSDSWMSALAGRVKDPANVLSVLRPGFKANYYDAEINAFLSAADPAMKKAALVTENIVRAQRLEMCAPGVRHPMSTKKKVIKKEAVIVVTEEEKKIADKILAEPLTAVENSPSESQKTAENNASSEKSESDNDDENEENDNTAEEDEGDAESNENEEDSYNDMAEEDEEDDDVSDTTYTLANVDNTGVERRRMSTRRSTLVSDSAQEDGEDADDEDGSERESDGDESENSNEEDDDEDVQSKEESQLVLAARTLKTDHVSKDDEHPTITADPDATQKYNHQQDVEMNDDEKHDHEVSVYSQQTLIDSAMNRDLDNTPFLDEPLLSKEIPSVSVGKTHVLPSIEGATADTSADPTAVTPALGAGVLQKERIADLVPKLFENKIHDGDDEVLRGEDNGSVPPPNSSQGKEHEPEHGQEEAFSITIVIAFSSDSTIAGRCAPTPAKSPVKTSGPTRDCIIIVGSSQSLKRLRKTTSTGSSPKITYQPPPKRSKITKSSNFSAPPDFIGSGHHSGLSHNRRGVHV</sequence>
<feature type="compositionally biased region" description="Polar residues" evidence="1">
    <location>
        <begin position="1926"/>
        <end position="1936"/>
    </location>
</feature>
<dbReference type="PANTHER" id="PTHR21713">
    <property type="entry name" value="NASCENT POLYPEPTIDE ASSOCIATED COMPLEX ALPHA SUBUNIT-RELATED"/>
    <property type="match status" value="1"/>
</dbReference>
<organism evidence="2 3">
    <name type="scientific">Elysia crispata</name>
    <name type="common">lettuce slug</name>
    <dbReference type="NCBI Taxonomy" id="231223"/>
    <lineage>
        <taxon>Eukaryota</taxon>
        <taxon>Metazoa</taxon>
        <taxon>Spiralia</taxon>
        <taxon>Lophotrochozoa</taxon>
        <taxon>Mollusca</taxon>
        <taxon>Gastropoda</taxon>
        <taxon>Heterobranchia</taxon>
        <taxon>Euthyneura</taxon>
        <taxon>Panpulmonata</taxon>
        <taxon>Sacoglossa</taxon>
        <taxon>Placobranchoidea</taxon>
        <taxon>Plakobranchidae</taxon>
        <taxon>Elysia</taxon>
    </lineage>
</organism>
<dbReference type="InterPro" id="IPR016641">
    <property type="entry name" value="EGD2/NACA0like"/>
</dbReference>
<feature type="region of interest" description="Disordered" evidence="1">
    <location>
        <begin position="2528"/>
        <end position="2700"/>
    </location>
</feature>
<feature type="compositionally biased region" description="Polar residues" evidence="1">
    <location>
        <begin position="224"/>
        <end position="233"/>
    </location>
</feature>
<feature type="compositionally biased region" description="Polar residues" evidence="1">
    <location>
        <begin position="2596"/>
        <end position="2606"/>
    </location>
</feature>
<feature type="region of interest" description="Disordered" evidence="1">
    <location>
        <begin position="1858"/>
        <end position="2045"/>
    </location>
</feature>
<feature type="region of interest" description="Disordered" evidence="1">
    <location>
        <begin position="580"/>
        <end position="746"/>
    </location>
</feature>
<feature type="compositionally biased region" description="Polar residues" evidence="1">
    <location>
        <begin position="1859"/>
        <end position="1869"/>
    </location>
</feature>
<feature type="compositionally biased region" description="Basic and acidic residues" evidence="1">
    <location>
        <begin position="1448"/>
        <end position="1458"/>
    </location>
</feature>
<feature type="compositionally biased region" description="Acidic residues" evidence="1">
    <location>
        <begin position="84"/>
        <end position="113"/>
    </location>
</feature>
<feature type="region of interest" description="Disordered" evidence="1">
    <location>
        <begin position="2219"/>
        <end position="2245"/>
    </location>
</feature>
<feature type="compositionally biased region" description="Polar residues" evidence="1">
    <location>
        <begin position="648"/>
        <end position="658"/>
    </location>
</feature>
<feature type="compositionally biased region" description="Polar residues" evidence="1">
    <location>
        <begin position="818"/>
        <end position="827"/>
    </location>
</feature>
<dbReference type="GO" id="GO:0005854">
    <property type="term" value="C:nascent polypeptide-associated complex"/>
    <property type="evidence" value="ECO:0007669"/>
    <property type="project" value="InterPro"/>
</dbReference>
<proteinExistence type="predicted"/>
<feature type="compositionally biased region" description="Acidic residues" evidence="1">
    <location>
        <begin position="604"/>
        <end position="647"/>
    </location>
</feature>
<feature type="compositionally biased region" description="Polar residues" evidence="1">
    <location>
        <begin position="2529"/>
        <end position="2539"/>
    </location>
</feature>
<feature type="compositionally biased region" description="Polar residues" evidence="1">
    <location>
        <begin position="2887"/>
        <end position="2901"/>
    </location>
</feature>
<feature type="compositionally biased region" description="Acidic residues" evidence="1">
    <location>
        <begin position="678"/>
        <end position="707"/>
    </location>
</feature>
<gene>
    <name evidence="2" type="ORF">RRG08_034719</name>
</gene>
<feature type="compositionally biased region" description="Acidic residues" evidence="1">
    <location>
        <begin position="2552"/>
        <end position="2595"/>
    </location>
</feature>
<comment type="caution">
    <text evidence="2">The sequence shown here is derived from an EMBL/GenBank/DDBJ whole genome shotgun (WGS) entry which is preliminary data.</text>
</comment>
<accession>A0AAE1B3P9</accession>
<feature type="compositionally biased region" description="Basic and acidic residues" evidence="1">
    <location>
        <begin position="2805"/>
        <end position="2815"/>
    </location>
</feature>
<reference evidence="2" key="1">
    <citation type="journal article" date="2023" name="G3 (Bethesda)">
        <title>A reference genome for the long-term kleptoplast-retaining sea slug Elysia crispata morphotype clarki.</title>
        <authorList>
            <person name="Eastman K.E."/>
            <person name="Pendleton A.L."/>
            <person name="Shaikh M.A."/>
            <person name="Suttiyut T."/>
            <person name="Ogas R."/>
            <person name="Tomko P."/>
            <person name="Gavelis G."/>
            <person name="Widhalm J.R."/>
            <person name="Wisecaver J.H."/>
        </authorList>
    </citation>
    <scope>NUCLEOTIDE SEQUENCE</scope>
    <source>
        <strain evidence="2">ECLA1</strain>
    </source>
</reference>
<feature type="compositionally biased region" description="Acidic residues" evidence="1">
    <location>
        <begin position="1882"/>
        <end position="1925"/>
    </location>
</feature>
<feature type="region of interest" description="Disordered" evidence="1">
    <location>
        <begin position="1174"/>
        <end position="1359"/>
    </location>
</feature>
<evidence type="ECO:0000313" key="2">
    <source>
        <dbReference type="EMBL" id="KAK3798321.1"/>
    </source>
</evidence>
<feature type="region of interest" description="Disordered" evidence="1">
    <location>
        <begin position="818"/>
        <end position="840"/>
    </location>
</feature>
<dbReference type="Proteomes" id="UP001283361">
    <property type="component" value="Unassembled WGS sequence"/>
</dbReference>
<feature type="region of interest" description="Disordered" evidence="1">
    <location>
        <begin position="224"/>
        <end position="246"/>
    </location>
</feature>
<feature type="compositionally biased region" description="Basic and acidic residues" evidence="1">
    <location>
        <begin position="2675"/>
        <end position="2687"/>
    </location>
</feature>